<evidence type="ECO:0000313" key="2">
    <source>
        <dbReference type="EMBL" id="GKT25173.1"/>
    </source>
</evidence>
<gene>
    <name evidence="2" type="ORF">ADUPG1_012948</name>
</gene>
<reference evidence="2" key="1">
    <citation type="submission" date="2022-03" db="EMBL/GenBank/DDBJ databases">
        <title>Draft genome sequence of Aduncisulcus paluster, a free-living microaerophilic Fornicata.</title>
        <authorList>
            <person name="Yuyama I."/>
            <person name="Kume K."/>
            <person name="Tamura T."/>
            <person name="Inagaki Y."/>
            <person name="Hashimoto T."/>
        </authorList>
    </citation>
    <scope>NUCLEOTIDE SEQUENCE</scope>
    <source>
        <strain evidence="2">NY0171</strain>
    </source>
</reference>
<organism evidence="2 3">
    <name type="scientific">Aduncisulcus paluster</name>
    <dbReference type="NCBI Taxonomy" id="2918883"/>
    <lineage>
        <taxon>Eukaryota</taxon>
        <taxon>Metamonada</taxon>
        <taxon>Carpediemonas-like organisms</taxon>
        <taxon>Aduncisulcus</taxon>
    </lineage>
</organism>
<evidence type="ECO:0000313" key="3">
    <source>
        <dbReference type="Proteomes" id="UP001057375"/>
    </source>
</evidence>
<accession>A0ABQ5K4W3</accession>
<name>A0ABQ5K4W3_9EUKA</name>
<proteinExistence type="predicted"/>
<dbReference type="EMBL" id="BQXS01012573">
    <property type="protein sequence ID" value="GKT25173.1"/>
    <property type="molecule type" value="Genomic_DNA"/>
</dbReference>
<evidence type="ECO:0000256" key="1">
    <source>
        <dbReference type="SAM" id="MobiDB-lite"/>
    </source>
</evidence>
<feature type="region of interest" description="Disordered" evidence="1">
    <location>
        <begin position="1"/>
        <end position="36"/>
    </location>
</feature>
<sequence>MLPTELESELSYDGDEFDHDERSEEELDNPFHPSTQLPIISTLTQPIWSEAKAIEPKFVNEGGSSSIPIPRDSPSVIDPSYKDVNGEIHGIVKNDQSSRAQDMLKGKLFVELSYLSIPFPPSPIKGAYICLSPFSNAPTLLLFTFTDCEGKKTSKKYEFTDQSIEIDLNNVVSCEIRGKRRGINVNYRIFSIESLAFVREETTAEVTLREEKETRWSETSITKTKYMKAGNFSFIPIPFDDKAVIKPPFKTVKAKNDSYCKESTEYDVSLDAQKMLEGNRSVWFTHLSIEFSSPGYIEGAYICLAKSHSCRYLLFTFTDSDGKMTYEKYEFREPVYYQEWHFIPIGIYNVVQCDIEGRDKWIEKTERYRGIDSLVFLNRYIYTRPVE</sequence>
<dbReference type="Proteomes" id="UP001057375">
    <property type="component" value="Unassembled WGS sequence"/>
</dbReference>
<feature type="non-terminal residue" evidence="2">
    <location>
        <position position="387"/>
    </location>
</feature>
<comment type="caution">
    <text evidence="2">The sequence shown here is derived from an EMBL/GenBank/DDBJ whole genome shotgun (WGS) entry which is preliminary data.</text>
</comment>
<keyword evidence="3" id="KW-1185">Reference proteome</keyword>
<protein>
    <submittedName>
        <fullName evidence="2">Uncharacterized protein</fullName>
    </submittedName>
</protein>
<feature type="compositionally biased region" description="Acidic residues" evidence="1">
    <location>
        <begin position="1"/>
        <end position="28"/>
    </location>
</feature>